<proteinExistence type="predicted"/>
<gene>
    <name evidence="1" type="ORF">QSP1433_LOCUS8904</name>
</gene>
<sequence length="248" mass="27334">MTDGVFSKMKTGNGVGIVVVAACVVFGQAGSIWVPKDCPSKVLLCYEGDEKYLQHIAKVDIFNPCKEHAEVREGDCRREGYKHCTKDPIFDKAKVCMSLNKNPGGLIDNVMLVNPSSSFQASDENLEPQVVDSDDVCWKKAHYRGVGKFTKNCTGEVSMGLCYPKCAQGEEGIGPMCLANCKDEYSASLGVLCCKTEEDCKGEVKEASEKLILDFGKIVMDRNNIPKLIGDLRKLYEDTQSLDFDECQ</sequence>
<accession>A0A7S2WFX5</accession>
<organism evidence="1">
    <name type="scientific">Mucochytrium quahogii</name>
    <dbReference type="NCBI Taxonomy" id="96639"/>
    <lineage>
        <taxon>Eukaryota</taxon>
        <taxon>Sar</taxon>
        <taxon>Stramenopiles</taxon>
        <taxon>Bigyra</taxon>
        <taxon>Labyrinthulomycetes</taxon>
        <taxon>Thraustochytrida</taxon>
        <taxon>Thraustochytriidae</taxon>
        <taxon>Mucochytrium</taxon>
    </lineage>
</organism>
<name>A0A7S2WFX5_9STRA</name>
<dbReference type="EMBL" id="HBHK01014173">
    <property type="protein sequence ID" value="CAD9685738.1"/>
    <property type="molecule type" value="Transcribed_RNA"/>
</dbReference>
<evidence type="ECO:0000313" key="1">
    <source>
        <dbReference type="EMBL" id="CAD9685738.1"/>
    </source>
</evidence>
<reference evidence="1" key="1">
    <citation type="submission" date="2021-01" db="EMBL/GenBank/DDBJ databases">
        <authorList>
            <person name="Corre E."/>
            <person name="Pelletier E."/>
            <person name="Niang G."/>
            <person name="Scheremetjew M."/>
            <person name="Finn R."/>
            <person name="Kale V."/>
            <person name="Holt S."/>
            <person name="Cochrane G."/>
            <person name="Meng A."/>
            <person name="Brown T."/>
            <person name="Cohen L."/>
        </authorList>
    </citation>
    <scope>NUCLEOTIDE SEQUENCE</scope>
    <source>
        <strain evidence="1">NY070348D</strain>
    </source>
</reference>
<dbReference type="AlphaFoldDB" id="A0A7S2WFX5"/>
<protein>
    <submittedName>
        <fullName evidence="1">Uncharacterized protein</fullName>
    </submittedName>
</protein>